<reference evidence="3" key="1">
    <citation type="journal article" date="2019" name="Int. J. Syst. Evol. Microbiol.">
        <title>The Global Catalogue of Microorganisms (GCM) 10K type strain sequencing project: providing services to taxonomists for standard genome sequencing and annotation.</title>
        <authorList>
            <consortium name="The Broad Institute Genomics Platform"/>
            <consortium name="The Broad Institute Genome Sequencing Center for Infectious Disease"/>
            <person name="Wu L."/>
            <person name="Ma J."/>
        </authorList>
    </citation>
    <scope>NUCLEOTIDE SEQUENCE [LARGE SCALE GENOMIC DNA]</scope>
    <source>
        <strain evidence="3">JCM 18019</strain>
    </source>
</reference>
<feature type="signal peptide" evidence="1">
    <location>
        <begin position="1"/>
        <end position="17"/>
    </location>
</feature>
<sequence>MKKVLFFLLFAFSFSFGQVKEFPLKDEDFSAFLMNYETPFYGEISTSKTVIQLRIQKATKNPNKKEQYFISGYSDVEGNKSDFSGEIIFTQKYNVNNEPNDMLVFADFTMKELGSDKHSGEFKGKLRIQTLKKITKESKATVTFKGKWKNYSDTLDFDVWWANFVPTDISKVIFK</sequence>
<gene>
    <name evidence="2" type="ORF">GCM10023210_01750</name>
</gene>
<keyword evidence="1" id="KW-0732">Signal</keyword>
<organism evidence="2 3">
    <name type="scientific">Chryseobacterium ginsengisoli</name>
    <dbReference type="NCBI Taxonomy" id="363853"/>
    <lineage>
        <taxon>Bacteria</taxon>
        <taxon>Pseudomonadati</taxon>
        <taxon>Bacteroidota</taxon>
        <taxon>Flavobacteriia</taxon>
        <taxon>Flavobacteriales</taxon>
        <taxon>Weeksellaceae</taxon>
        <taxon>Chryseobacterium group</taxon>
        <taxon>Chryseobacterium</taxon>
    </lineage>
</organism>
<evidence type="ECO:0000313" key="2">
    <source>
        <dbReference type="EMBL" id="GAA5083326.1"/>
    </source>
</evidence>
<dbReference type="RefSeq" id="WP_345199706.1">
    <property type="nucleotide sequence ID" value="NZ_BAABHX010000001.1"/>
</dbReference>
<evidence type="ECO:0000256" key="1">
    <source>
        <dbReference type="SAM" id="SignalP"/>
    </source>
</evidence>
<feature type="chain" id="PRO_5045157283" evidence="1">
    <location>
        <begin position="18"/>
        <end position="175"/>
    </location>
</feature>
<dbReference type="EMBL" id="BAABHX010000001">
    <property type="protein sequence ID" value="GAA5083326.1"/>
    <property type="molecule type" value="Genomic_DNA"/>
</dbReference>
<proteinExistence type="predicted"/>
<dbReference type="Proteomes" id="UP001500353">
    <property type="component" value="Unassembled WGS sequence"/>
</dbReference>
<protein>
    <submittedName>
        <fullName evidence="2">Uncharacterized protein</fullName>
    </submittedName>
</protein>
<name>A0ABP9LTZ3_9FLAO</name>
<comment type="caution">
    <text evidence="2">The sequence shown here is derived from an EMBL/GenBank/DDBJ whole genome shotgun (WGS) entry which is preliminary data.</text>
</comment>
<keyword evidence="3" id="KW-1185">Reference proteome</keyword>
<evidence type="ECO:0000313" key="3">
    <source>
        <dbReference type="Proteomes" id="UP001500353"/>
    </source>
</evidence>
<accession>A0ABP9LTZ3</accession>